<keyword evidence="3" id="KW-1185">Reference proteome</keyword>
<accession>A0A3A4AM61</accession>
<evidence type="ECO:0000313" key="2">
    <source>
        <dbReference type="EMBL" id="RJL30031.1"/>
    </source>
</evidence>
<proteinExistence type="predicted"/>
<evidence type="ECO:0000313" key="3">
    <source>
        <dbReference type="Proteomes" id="UP000265768"/>
    </source>
</evidence>
<reference evidence="2 3" key="1">
    <citation type="submission" date="2018-09" db="EMBL/GenBank/DDBJ databases">
        <title>YIM 75507 draft genome.</title>
        <authorList>
            <person name="Tang S."/>
            <person name="Feng Y."/>
        </authorList>
    </citation>
    <scope>NUCLEOTIDE SEQUENCE [LARGE SCALE GENOMIC DNA]</scope>
    <source>
        <strain evidence="2 3">YIM 75507</strain>
    </source>
</reference>
<sequence length="261" mass="28899">MAAWFQDLLGVIKPARDRTREGMILSGAGRALLAIDLLAFLNLGDPWIFMERRDDWKAKAAELEAKRSNLWNSFFTADFYPNWQGGARDALETHLRFNVNGLFAGLKKGSTGMSESMQGLNKEIVEYDFSVAALYLGSAAIFNELVSLSRTHPLGRGKLLAQALAVGGVFANTIKQFYDVVASAQGDLNKHQLNFNDLRASFFVDGDTSKPRNLSMSPQVDHEGNVRNPEFWRHSTGGVPAAPPKNVAPDPDEDWERVNGR</sequence>
<dbReference type="OrthoDB" id="3535868at2"/>
<protein>
    <submittedName>
        <fullName evidence="2">Uncharacterized protein</fullName>
    </submittedName>
</protein>
<dbReference type="EMBL" id="QZEY01000010">
    <property type="protein sequence ID" value="RJL30031.1"/>
    <property type="molecule type" value="Genomic_DNA"/>
</dbReference>
<gene>
    <name evidence="2" type="ORF">D5H75_24135</name>
</gene>
<name>A0A3A4AM61_9ACTN</name>
<feature type="compositionally biased region" description="Basic and acidic residues" evidence="1">
    <location>
        <begin position="220"/>
        <end position="233"/>
    </location>
</feature>
<dbReference type="RefSeq" id="WP_119928808.1">
    <property type="nucleotide sequence ID" value="NZ_QZEY01000010.1"/>
</dbReference>
<dbReference type="Proteomes" id="UP000265768">
    <property type="component" value="Unassembled WGS sequence"/>
</dbReference>
<dbReference type="AlphaFoldDB" id="A0A3A4AM61"/>
<organism evidence="2 3">
    <name type="scientific">Bailinhaonella thermotolerans</name>
    <dbReference type="NCBI Taxonomy" id="1070861"/>
    <lineage>
        <taxon>Bacteria</taxon>
        <taxon>Bacillati</taxon>
        <taxon>Actinomycetota</taxon>
        <taxon>Actinomycetes</taxon>
        <taxon>Streptosporangiales</taxon>
        <taxon>Streptosporangiaceae</taxon>
        <taxon>Bailinhaonella</taxon>
    </lineage>
</organism>
<feature type="region of interest" description="Disordered" evidence="1">
    <location>
        <begin position="210"/>
        <end position="261"/>
    </location>
</feature>
<evidence type="ECO:0000256" key="1">
    <source>
        <dbReference type="SAM" id="MobiDB-lite"/>
    </source>
</evidence>
<comment type="caution">
    <text evidence="2">The sequence shown here is derived from an EMBL/GenBank/DDBJ whole genome shotgun (WGS) entry which is preliminary data.</text>
</comment>